<keyword evidence="3" id="KW-0472">Membrane</keyword>
<evidence type="ECO:0000256" key="3">
    <source>
        <dbReference type="SAM" id="Phobius"/>
    </source>
</evidence>
<dbReference type="PRINTS" id="PR00625">
    <property type="entry name" value="JDOMAIN"/>
</dbReference>
<dbReference type="AlphaFoldDB" id="A0A9Q4C6C5"/>
<sequence length="366" mass="40007">MDATEPHEVLGVDEDASEEEIKRAYREKVKQYHPDISDADDAERLFRRVREAYDSLLSGGGASTSSGGSRGRSKERSKDEGGRNRRKRKRDDGSRGTPDRFKTVERYGDGWRLAVCRDGRHTGEWVVYTESADTTGDVVYLNDNGGTSHDELYFGTRKQAETCYESYVEKKRDRNETGRSTTDGRRRGGGRRTGTERTGTRNPNASTGAETTESFDVDGGMGKKAGGFDSLWSLYTTSDEDAWAVVAEFPGSPYYLNADGRQQHEAFWFGSRSEAETAYEGYIEDAADRGTASRNLTGAGGNGRGGNTGTADEKIVANPDDEGSRPPVSALGAALDVIGTETLRRLSGVVLLLVVLFLILRTSGVM</sequence>
<organism evidence="5 6">
    <name type="scientific">Halorutilus salinus</name>
    <dbReference type="NCBI Taxonomy" id="2487751"/>
    <lineage>
        <taxon>Archaea</taxon>
        <taxon>Methanobacteriati</taxon>
        <taxon>Methanobacteriota</taxon>
        <taxon>Stenosarchaea group</taxon>
        <taxon>Halobacteria</taxon>
        <taxon>Halorutilales</taxon>
        <taxon>Halorutilaceae</taxon>
        <taxon>Halorutilus</taxon>
    </lineage>
</organism>
<reference evidence="5" key="1">
    <citation type="submission" date="2022-09" db="EMBL/GenBank/DDBJ databases">
        <title>Haloadaptaus new haloarchaeum isolated from saline soil.</title>
        <authorList>
            <person name="Duran-Viseras A."/>
            <person name="Sanchez-Porro C."/>
            <person name="Ventosa A."/>
        </authorList>
    </citation>
    <scope>NUCLEOTIDE SEQUENCE</scope>
    <source>
        <strain evidence="5">F3-133</strain>
    </source>
</reference>
<dbReference type="GO" id="GO:0005737">
    <property type="term" value="C:cytoplasm"/>
    <property type="evidence" value="ECO:0007669"/>
    <property type="project" value="TreeGrafter"/>
</dbReference>
<evidence type="ECO:0000313" key="6">
    <source>
        <dbReference type="Proteomes" id="UP001149411"/>
    </source>
</evidence>
<dbReference type="SMART" id="SM00271">
    <property type="entry name" value="DnaJ"/>
    <property type="match status" value="1"/>
</dbReference>
<feature type="compositionally biased region" description="Gly residues" evidence="2">
    <location>
        <begin position="298"/>
        <end position="308"/>
    </location>
</feature>
<dbReference type="GO" id="GO:0042026">
    <property type="term" value="P:protein refolding"/>
    <property type="evidence" value="ECO:0007669"/>
    <property type="project" value="TreeGrafter"/>
</dbReference>
<dbReference type="PANTHER" id="PTHR43096">
    <property type="entry name" value="DNAJ HOMOLOG 1, MITOCHONDRIAL-RELATED"/>
    <property type="match status" value="1"/>
</dbReference>
<proteinExistence type="predicted"/>
<feature type="compositionally biased region" description="Basic and acidic residues" evidence="2">
    <location>
        <begin position="169"/>
        <end position="186"/>
    </location>
</feature>
<feature type="region of interest" description="Disordered" evidence="2">
    <location>
        <begin position="169"/>
        <end position="220"/>
    </location>
</feature>
<feature type="domain" description="J" evidence="4">
    <location>
        <begin position="5"/>
        <end position="82"/>
    </location>
</feature>
<keyword evidence="1" id="KW-0143">Chaperone</keyword>
<dbReference type="CDD" id="cd06257">
    <property type="entry name" value="DnaJ"/>
    <property type="match status" value="1"/>
</dbReference>
<feature type="compositionally biased region" description="Polar residues" evidence="2">
    <location>
        <begin position="202"/>
        <end position="214"/>
    </location>
</feature>
<dbReference type="SUPFAM" id="SSF46565">
    <property type="entry name" value="Chaperone J-domain"/>
    <property type="match status" value="1"/>
</dbReference>
<gene>
    <name evidence="5" type="ORF">EGH25_07620</name>
</gene>
<comment type="caution">
    <text evidence="5">The sequence shown here is derived from an EMBL/GenBank/DDBJ whole genome shotgun (WGS) entry which is preliminary data.</text>
</comment>
<dbReference type="InterPro" id="IPR036869">
    <property type="entry name" value="J_dom_sf"/>
</dbReference>
<keyword evidence="6" id="KW-1185">Reference proteome</keyword>
<feature type="compositionally biased region" description="Basic and acidic residues" evidence="2">
    <location>
        <begin position="90"/>
        <end position="102"/>
    </location>
</feature>
<evidence type="ECO:0000259" key="4">
    <source>
        <dbReference type="PROSITE" id="PS50076"/>
    </source>
</evidence>
<feature type="region of interest" description="Disordered" evidence="2">
    <location>
        <begin position="294"/>
        <end position="313"/>
    </location>
</feature>
<feature type="compositionally biased region" description="Basic and acidic residues" evidence="2">
    <location>
        <begin position="72"/>
        <end position="83"/>
    </location>
</feature>
<dbReference type="Proteomes" id="UP001149411">
    <property type="component" value="Unassembled WGS sequence"/>
</dbReference>
<name>A0A9Q4C6C5_9EURY</name>
<dbReference type="Gene3D" id="1.10.287.110">
    <property type="entry name" value="DnaJ domain"/>
    <property type="match status" value="1"/>
</dbReference>
<evidence type="ECO:0000313" key="5">
    <source>
        <dbReference type="EMBL" id="MCX2819219.1"/>
    </source>
</evidence>
<dbReference type="GO" id="GO:0051082">
    <property type="term" value="F:unfolded protein binding"/>
    <property type="evidence" value="ECO:0007669"/>
    <property type="project" value="TreeGrafter"/>
</dbReference>
<evidence type="ECO:0000256" key="2">
    <source>
        <dbReference type="SAM" id="MobiDB-lite"/>
    </source>
</evidence>
<dbReference type="PANTHER" id="PTHR43096:SF52">
    <property type="entry name" value="DNAJ HOMOLOG 1, MITOCHONDRIAL-RELATED"/>
    <property type="match status" value="1"/>
</dbReference>
<evidence type="ECO:0000256" key="1">
    <source>
        <dbReference type="ARBA" id="ARBA00023186"/>
    </source>
</evidence>
<dbReference type="EMBL" id="RKLV01000006">
    <property type="protein sequence ID" value="MCX2819219.1"/>
    <property type="molecule type" value="Genomic_DNA"/>
</dbReference>
<keyword evidence="3" id="KW-0812">Transmembrane</keyword>
<protein>
    <submittedName>
        <fullName evidence="5">J domain-containing protein</fullName>
    </submittedName>
</protein>
<accession>A0A9Q4C6C5</accession>
<dbReference type="PROSITE" id="PS50076">
    <property type="entry name" value="DNAJ_2"/>
    <property type="match status" value="1"/>
</dbReference>
<dbReference type="RefSeq" id="WP_266087289.1">
    <property type="nucleotide sequence ID" value="NZ_RKLV01000006.1"/>
</dbReference>
<dbReference type="InterPro" id="IPR001623">
    <property type="entry name" value="DnaJ_domain"/>
</dbReference>
<keyword evidence="3" id="KW-1133">Transmembrane helix</keyword>
<feature type="transmembrane region" description="Helical" evidence="3">
    <location>
        <begin position="343"/>
        <end position="360"/>
    </location>
</feature>
<feature type="region of interest" description="Disordered" evidence="2">
    <location>
        <begin position="56"/>
        <end position="102"/>
    </location>
</feature>
<dbReference type="Pfam" id="PF00226">
    <property type="entry name" value="DnaJ"/>
    <property type="match status" value="1"/>
</dbReference>